<sequence length="525" mass="60103">MFDIVLLLVLVLFNLLVLYWFIKKVRSIFRRMSLKKEVVSYNNANTEKKFKKIYKGKRDFVNLWNQLVDQYSSGEYLISKPSPYTIVGVTYENRMDYIHRMKEGDPVILRRELNNPHDKNAIACYDRWWNHLGYMRRGIGASGALWAERIDEKTMMPMAYFYQLLEEGPNIFVGMVHSEDDIEAIQRRKALKAKKSTVVKKRRKKEVHSDPDSKLKFAVIDFETATGQKDSPCELGVTIIENGKITDSKGWLIKPHYETFGVFQKRVHGIFEEDVVNAPSFDHVWKEALPMLDGAIIVAHNAPFDIGVLLATMDYYRVSVPTFEYLCSLVLFRNIWSGVENYKLETLCRYHQIDYHHHRAKADTEATAAVLLKAIESQEITKISDFIEKSGVALGSILADGTTLPCSAIHKAKKVEELSLPNPDNNIIQQCPITGKVVVVTGSLKTHSRSQIEQIVISHGGVWEKTVTMKTDFLVVGRQDLTVVGKDGLSTKHRKALDYIERKHLPVQIVDEDTFEELVHNEAEL</sequence>
<organism evidence="1 2">
    <name type="scientific">Halosquirtibacter laminarini</name>
    <dbReference type="NCBI Taxonomy" id="3374600"/>
    <lineage>
        <taxon>Bacteria</taxon>
        <taxon>Pseudomonadati</taxon>
        <taxon>Bacteroidota</taxon>
        <taxon>Bacteroidia</taxon>
        <taxon>Marinilabiliales</taxon>
        <taxon>Prolixibacteraceae</taxon>
        <taxon>Halosquirtibacter</taxon>
    </lineage>
</organism>
<reference evidence="1" key="1">
    <citation type="submission" date="2021-08" db="EMBL/GenBank/DDBJ databases">
        <title>Novel anaerobic bacterium isolated from sea squirt in East Sea, Republic of Korea.</title>
        <authorList>
            <person name="Nguyen T.H."/>
            <person name="Li Z."/>
            <person name="Lee Y.-J."/>
            <person name="Ko J."/>
            <person name="Kim S.-G."/>
        </authorList>
    </citation>
    <scope>NUCLEOTIDE SEQUENCE</scope>
    <source>
        <strain evidence="1">KCTC 25031</strain>
    </source>
</reference>
<protein>
    <submittedName>
        <fullName evidence="1">Uncharacterized protein</fullName>
    </submittedName>
</protein>
<gene>
    <name evidence="1" type="ORF">K4L44_05730</name>
</gene>
<evidence type="ECO:0000313" key="1">
    <source>
        <dbReference type="EMBL" id="QZE15332.1"/>
    </source>
</evidence>
<evidence type="ECO:0000313" key="2">
    <source>
        <dbReference type="Proteomes" id="UP000826212"/>
    </source>
</evidence>
<dbReference type="EMBL" id="CP081303">
    <property type="protein sequence ID" value="QZE15332.1"/>
    <property type="molecule type" value="Genomic_DNA"/>
</dbReference>
<proteinExistence type="predicted"/>
<dbReference type="Proteomes" id="UP000826212">
    <property type="component" value="Chromosome"/>
</dbReference>
<accession>A0AC61NNY9</accession>
<name>A0AC61NNY9_9BACT</name>
<keyword evidence="2" id="KW-1185">Reference proteome</keyword>